<proteinExistence type="predicted"/>
<evidence type="ECO:0000313" key="1">
    <source>
        <dbReference type="EMBL" id="RXK15655.1"/>
    </source>
</evidence>
<sequence>MTIKESCKNRIKPKLLREMKTEALLVFIRTTLEEFFLQVEQGKIKFTLGTKQNNEIIASNLRILLSHLQECVVSSAYLRSLIASAPKNAMLKAIAKKEEPLMVYYDSLVKAIEANLENGQEWMPELVVICLLSEWIIEEEKSTFLYPFLIDINYLELIDIYDKSKVDLEENKRKIIMNMYKVSSNLIEKLKNSTYKINTKRIKKKRRKNARN</sequence>
<reference evidence="1 2" key="1">
    <citation type="submission" date="2017-09" db="EMBL/GenBank/DDBJ databases">
        <title>Genomics of the genus Arcobacter.</title>
        <authorList>
            <person name="Perez-Cataluna A."/>
            <person name="Figueras M.J."/>
            <person name="Salas-Masso N."/>
        </authorList>
    </citation>
    <scope>NUCLEOTIDE SEQUENCE [LARGE SCALE GENOMIC DNA]</scope>
    <source>
        <strain evidence="1 2">CECT 7386</strain>
    </source>
</reference>
<gene>
    <name evidence="1" type="ORF">CP985_07800</name>
</gene>
<name>A0AAX2AGD3_9BACT</name>
<keyword evidence="2" id="KW-1185">Reference proteome</keyword>
<organism evidence="1 2">
    <name type="scientific">Malaciobacter mytili LMG 24559</name>
    <dbReference type="NCBI Taxonomy" id="1032238"/>
    <lineage>
        <taxon>Bacteria</taxon>
        <taxon>Pseudomonadati</taxon>
        <taxon>Campylobacterota</taxon>
        <taxon>Epsilonproteobacteria</taxon>
        <taxon>Campylobacterales</taxon>
        <taxon>Arcobacteraceae</taxon>
        <taxon>Malaciobacter</taxon>
    </lineage>
</organism>
<comment type="caution">
    <text evidence="1">The sequence shown here is derived from an EMBL/GenBank/DDBJ whole genome shotgun (WGS) entry which is preliminary data.</text>
</comment>
<accession>A0AAX2AGD3</accession>
<evidence type="ECO:0000313" key="2">
    <source>
        <dbReference type="Proteomes" id="UP000290092"/>
    </source>
</evidence>
<dbReference type="AlphaFoldDB" id="A0AAX2AGD3"/>
<protein>
    <submittedName>
        <fullName evidence="1">Uncharacterized protein</fullName>
    </submittedName>
</protein>
<dbReference type="Proteomes" id="UP000290092">
    <property type="component" value="Unassembled WGS sequence"/>
</dbReference>
<dbReference type="EMBL" id="NXID01000024">
    <property type="protein sequence ID" value="RXK15655.1"/>
    <property type="molecule type" value="Genomic_DNA"/>
</dbReference>
<dbReference type="KEGG" id="amyt:AMYT_1571"/>
<dbReference type="RefSeq" id="WP_114841998.1">
    <property type="nucleotide sequence ID" value="NZ_CP031219.1"/>
</dbReference>